<dbReference type="InterPro" id="IPR017703">
    <property type="entry name" value="YgfZ/GCV_T_CS"/>
</dbReference>
<name>A0A8J4H8X6_9PROT</name>
<evidence type="ECO:0000256" key="1">
    <source>
        <dbReference type="ARBA" id="ARBA00022946"/>
    </source>
</evidence>
<dbReference type="Gene3D" id="2.40.30.160">
    <property type="match status" value="1"/>
</dbReference>
<organism evidence="4">
    <name type="scientific">Acidicaldus sp</name>
    <dbReference type="NCBI Taxonomy" id="1872105"/>
    <lineage>
        <taxon>Bacteria</taxon>
        <taxon>Pseudomonadati</taxon>
        <taxon>Pseudomonadota</taxon>
        <taxon>Alphaproteobacteria</taxon>
        <taxon>Acetobacterales</taxon>
        <taxon>Acetobacteraceae</taxon>
        <taxon>Acidicaldus</taxon>
    </lineage>
</organism>
<dbReference type="InterPro" id="IPR057460">
    <property type="entry name" value="CAF17_C"/>
</dbReference>
<dbReference type="Gene3D" id="3.30.1360.120">
    <property type="entry name" value="Probable tRNA modification gtpase trme, domain 1"/>
    <property type="match status" value="1"/>
</dbReference>
<comment type="caution">
    <text evidence="4">The sequence shown here is derived from an EMBL/GenBank/DDBJ whole genome shotgun (WGS) entry which is preliminary data.</text>
</comment>
<evidence type="ECO:0000259" key="3">
    <source>
        <dbReference type="Pfam" id="PF25455"/>
    </source>
</evidence>
<feature type="domain" description="GCVT N-terminal" evidence="2">
    <location>
        <begin position="13"/>
        <end position="103"/>
    </location>
</feature>
<dbReference type="EMBL" id="DTQM01000048">
    <property type="protein sequence ID" value="HGC42034.1"/>
    <property type="molecule type" value="Genomic_DNA"/>
</dbReference>
<dbReference type="AlphaFoldDB" id="A0A8J4H8X6"/>
<keyword evidence="1" id="KW-0809">Transit peptide</keyword>
<dbReference type="PIRSF" id="PIRSF006487">
    <property type="entry name" value="GcvT"/>
    <property type="match status" value="1"/>
</dbReference>
<sequence length="269" mass="28997">MTELAPLPDRGVIAIAGADRVTFLQGLVSNDVTAAAPGRAVFAALLTPQGRWLADFFILATAEDLLLDAARAAIPALIQKLSRYRLRQAVMLRDASEDYAVYAAWNGAPATLPADAIAAPDPRHPEAGWRILSTTPLAATASAEAWDAHRLRLGLPEGARDLEAEKTLLLEARYDELNAISWTKGCYMGQELTARTRYRGLVKRRLTPVLIEGPAPPAGGAIRAGETEIGIMRSNRGGYGLALLPRDLPPTPLFCGETRLVPRTDMLRA</sequence>
<dbReference type="InterPro" id="IPR006222">
    <property type="entry name" value="GCVT_N"/>
</dbReference>
<reference evidence="4" key="1">
    <citation type="journal article" date="2020" name="mSystems">
        <title>Genome- and Community-Level Interaction Insights into Carbon Utilization and Element Cycling Functions of Hydrothermarchaeota in Hydrothermal Sediment.</title>
        <authorList>
            <person name="Zhou Z."/>
            <person name="Liu Y."/>
            <person name="Xu W."/>
            <person name="Pan J."/>
            <person name="Luo Z.H."/>
            <person name="Li M."/>
        </authorList>
    </citation>
    <scope>NUCLEOTIDE SEQUENCE</scope>
    <source>
        <strain evidence="4">SpSt-997</strain>
    </source>
</reference>
<feature type="domain" description="CAF17 C-terminal" evidence="3">
    <location>
        <begin position="203"/>
        <end position="262"/>
    </location>
</feature>
<protein>
    <submittedName>
        <fullName evidence="4">Folate-binding protein</fullName>
    </submittedName>
</protein>
<dbReference type="PANTHER" id="PTHR22602">
    <property type="entry name" value="TRANSFERASE CAF17, MITOCHONDRIAL-RELATED"/>
    <property type="match status" value="1"/>
</dbReference>
<accession>A0A8J4H8X6</accession>
<dbReference type="NCBIfam" id="TIGR03317">
    <property type="entry name" value="ygfZ_signature"/>
    <property type="match status" value="1"/>
</dbReference>
<dbReference type="Pfam" id="PF01571">
    <property type="entry name" value="GCV_T"/>
    <property type="match status" value="1"/>
</dbReference>
<dbReference type="GO" id="GO:0016226">
    <property type="term" value="P:iron-sulfur cluster assembly"/>
    <property type="evidence" value="ECO:0007669"/>
    <property type="project" value="TreeGrafter"/>
</dbReference>
<dbReference type="InterPro" id="IPR027266">
    <property type="entry name" value="TrmE/GcvT-like"/>
</dbReference>
<evidence type="ECO:0000313" key="4">
    <source>
        <dbReference type="EMBL" id="HGC42034.1"/>
    </source>
</evidence>
<dbReference type="InterPro" id="IPR045179">
    <property type="entry name" value="YgfZ/GcvT"/>
</dbReference>
<evidence type="ECO:0000259" key="2">
    <source>
        <dbReference type="Pfam" id="PF01571"/>
    </source>
</evidence>
<gene>
    <name evidence="4" type="ORF">ENY07_02260</name>
</gene>
<dbReference type="PANTHER" id="PTHR22602:SF0">
    <property type="entry name" value="TRANSFERASE CAF17, MITOCHONDRIAL-RELATED"/>
    <property type="match status" value="1"/>
</dbReference>
<proteinExistence type="predicted"/>
<dbReference type="Pfam" id="PF25455">
    <property type="entry name" value="Beta-barrel_CAF17_C"/>
    <property type="match status" value="1"/>
</dbReference>
<dbReference type="SUPFAM" id="SSF103025">
    <property type="entry name" value="Folate-binding domain"/>
    <property type="match status" value="1"/>
</dbReference>